<feature type="compositionally biased region" description="Low complexity" evidence="1">
    <location>
        <begin position="305"/>
        <end position="327"/>
    </location>
</feature>
<feature type="region of interest" description="Disordered" evidence="1">
    <location>
        <begin position="804"/>
        <end position="823"/>
    </location>
</feature>
<feature type="compositionally biased region" description="Low complexity" evidence="1">
    <location>
        <begin position="611"/>
        <end position="621"/>
    </location>
</feature>
<evidence type="ECO:0000313" key="2">
    <source>
        <dbReference type="EMBL" id="CAK9255622.1"/>
    </source>
</evidence>
<feature type="compositionally biased region" description="Polar residues" evidence="1">
    <location>
        <begin position="1024"/>
        <end position="1052"/>
    </location>
</feature>
<protein>
    <submittedName>
        <fullName evidence="2">Uncharacterized protein</fullName>
    </submittedName>
</protein>
<proteinExistence type="predicted"/>
<feature type="region of interest" description="Disordered" evidence="1">
    <location>
        <begin position="868"/>
        <end position="890"/>
    </location>
</feature>
<gene>
    <name evidence="2" type="ORF">CSSPJE1EN1_LOCUS1100</name>
</gene>
<feature type="compositionally biased region" description="Polar residues" evidence="1">
    <location>
        <begin position="184"/>
        <end position="200"/>
    </location>
</feature>
<feature type="compositionally biased region" description="Low complexity" evidence="1">
    <location>
        <begin position="202"/>
        <end position="217"/>
    </location>
</feature>
<dbReference type="PANTHER" id="PTHR31949">
    <property type="entry name" value="GASTRIC MUCIN-LIKE PROTEIN"/>
    <property type="match status" value="1"/>
</dbReference>
<feature type="compositionally biased region" description="Low complexity" evidence="1">
    <location>
        <begin position="411"/>
        <end position="420"/>
    </location>
</feature>
<feature type="compositionally biased region" description="Polar residues" evidence="1">
    <location>
        <begin position="376"/>
        <end position="403"/>
    </location>
</feature>
<evidence type="ECO:0000256" key="1">
    <source>
        <dbReference type="SAM" id="MobiDB-lite"/>
    </source>
</evidence>
<feature type="region of interest" description="Disordered" evidence="1">
    <location>
        <begin position="155"/>
        <end position="493"/>
    </location>
</feature>
<feature type="compositionally biased region" description="Low complexity" evidence="1">
    <location>
        <begin position="243"/>
        <end position="296"/>
    </location>
</feature>
<feature type="region of interest" description="Disordered" evidence="1">
    <location>
        <begin position="1022"/>
        <end position="1052"/>
    </location>
</feature>
<feature type="compositionally biased region" description="Polar residues" evidence="1">
    <location>
        <begin position="517"/>
        <end position="526"/>
    </location>
</feature>
<dbReference type="PANTHER" id="PTHR31949:SF2">
    <property type="entry name" value="OS05G0480600 PROTEIN"/>
    <property type="match status" value="1"/>
</dbReference>
<feature type="compositionally biased region" description="Basic and acidic residues" evidence="1">
    <location>
        <begin position="622"/>
        <end position="635"/>
    </location>
</feature>
<organism evidence="2 3">
    <name type="scientific">Sphagnum jensenii</name>
    <dbReference type="NCBI Taxonomy" id="128206"/>
    <lineage>
        <taxon>Eukaryota</taxon>
        <taxon>Viridiplantae</taxon>
        <taxon>Streptophyta</taxon>
        <taxon>Embryophyta</taxon>
        <taxon>Bryophyta</taxon>
        <taxon>Sphagnophytina</taxon>
        <taxon>Sphagnopsida</taxon>
        <taxon>Sphagnales</taxon>
        <taxon>Sphagnaceae</taxon>
        <taxon>Sphagnum</taxon>
    </lineage>
</organism>
<feature type="region of interest" description="Disordered" evidence="1">
    <location>
        <begin position="608"/>
        <end position="641"/>
    </location>
</feature>
<name>A0ABP0VMH4_9BRYO</name>
<reference evidence="2 3" key="1">
    <citation type="submission" date="2024-02" db="EMBL/GenBank/DDBJ databases">
        <authorList>
            <consortium name="ELIXIR-Norway"/>
            <consortium name="Elixir Norway"/>
        </authorList>
    </citation>
    <scope>NUCLEOTIDE SEQUENCE [LARGE SCALE GENOMIC DNA]</scope>
</reference>
<feature type="region of interest" description="Disordered" evidence="1">
    <location>
        <begin position="18"/>
        <end position="40"/>
    </location>
</feature>
<feature type="compositionally biased region" description="Polar residues" evidence="1">
    <location>
        <begin position="224"/>
        <end position="242"/>
    </location>
</feature>
<sequence length="1523" mass="165022">MADMSRHATRETIVDRMMHHHHHQEQRQHQHGYSMNSRTRMEKDEDLALFQDMRKGEHAHYLHPDTEDAKLGGLSDSITAAQIQRKGVGADLLNSDVNKNDYDWLLTPPGTPLFPSLDLDSPAYSALQQGLLMNRSLAAIKTSWVSCNMSSVHRMARNNPADPASSKLVRVSNPSPTRRPSTPQNGHRNLAQGTPTSSGFHSVRPSTPTRSSLTSASKYPRPSTPTRQSAPTGGRPSTTALNRPSTPTGRPSTPTLHRSSSSSTSTQPVSTRVTNRGNNPSPTRSTASSGTSRGISPARSQYQGSSPARGSSPAPSMRRPSSPRAHPIIIPDGLSSEIPPNLRTTSDRPSSAHRRHAGYLGTGQLPDGLDHPPSHKPSSPNFIRSCSSTSHGQDRLSVQSGRVSSDDDSSYEASSQSAASGRGFTPERGGPVYGHRSSVGNEDWRNNCPNLQIRRSPSRRDSPRVGPSRKTPDSAAHNLDIQRASSGGFRPLTTKNSISTFYSTRANSLLRNRPLTPGSTASSEQGASVAPDSEADEDLLNSGWGHLELPLRGGDTDVLVLDAEDEKLKSWDSLQNNHDLKLPRSTKIHSETHEADSYETLRPTEALVEESSPYSISSSSLRESKTRSNHSEGHSECPGAAENLNHVKGKLLLLSTPDAAPPSLRQTPEQYKKLEEIGSNTDTAEKLCVCCNHTEHPGLREIQREPLSSMQQEKEESQRGVSIQEMKNVVTATAHYPQSKSPKKKEPCLGLRESFCVVAQMPEKKDLLRLEPIVLSGDGCLDLPQLKDSMSNHHDSRQCLQELKPGSSSVISRKSNSKAGSFPSLFPSQECGTTIDNSLGKNQKVKDGTTLQGVVVATGAMADVLKQDDSDASSSSEELLEHGIDPSEAPLQPLMAKVPKEELGVPSDSRVLGMEATRKTLKLDKNFTSEILKKPVVECVGAKAFDHGLNEVVSYDVQTIGTEEANMSIPCVEKKPISSYSKAAFEYSGLLVKTMGKLQVTLSKSESSKSSGSFLASSLDVSRTPDTISSCPSNSSWEDPQYSLSSSFGDPKSSPTCVYDIRELPSFTMQAHKQGASIKQGREIMKSSSGNFDLPATLMKHGSISTGSPDGESLAKMIPSEEKSCLDYFVAGALESKTSTGLQLTTKNLNILKDPKTKKAVDSMIKTDSKSNIARKSSKMAPNLETLDGEDSRRLSPSTPESEKSVDGVLQLPEVKKVTLPNVALSPVKEEIIENTESPGPNAQKHLSSFKFGRKRTSLPEPPERKPIIVNTNVDVLNEQLKQASLPGRLPGKFQTPVAKAVVAAAPNSSQLSKLNSARPGSPMQVAVQSGEYDSLPAQEVSCSSGSSKDTDTASLVSRNITLAEATDRILFCSSIVHDLVYEAAELASAKERNNSVTVVSPHLEVFLKAGIQMEPEKYEHSNQNGHALQGGEIPKAGYIDNNIVRRSLTYHLPSEGLEKPGRKKKLPMQSPKAQVMCNLDEEPPQVTVKEDVIMHPAETVRLKREVDSNANKVNEKCCCVIL</sequence>
<feature type="region of interest" description="Disordered" evidence="1">
    <location>
        <begin position="1171"/>
        <end position="1208"/>
    </location>
</feature>
<dbReference type="Proteomes" id="UP001497444">
    <property type="component" value="Chromosome 1"/>
</dbReference>
<evidence type="ECO:0000313" key="3">
    <source>
        <dbReference type="Proteomes" id="UP001497444"/>
    </source>
</evidence>
<feature type="compositionally biased region" description="Low complexity" evidence="1">
    <location>
        <begin position="174"/>
        <end position="183"/>
    </location>
</feature>
<keyword evidence="3" id="KW-1185">Reference proteome</keyword>
<dbReference type="EMBL" id="OZ020096">
    <property type="protein sequence ID" value="CAK9255622.1"/>
    <property type="molecule type" value="Genomic_DNA"/>
</dbReference>
<feature type="region of interest" description="Disordered" evidence="1">
    <location>
        <begin position="509"/>
        <end position="540"/>
    </location>
</feature>
<accession>A0ABP0VMH4</accession>